<dbReference type="GO" id="GO:0005975">
    <property type="term" value="P:carbohydrate metabolic process"/>
    <property type="evidence" value="ECO:0007669"/>
    <property type="project" value="InterPro"/>
</dbReference>
<dbReference type="AlphaFoldDB" id="A0A9W8L0Y2"/>
<dbReference type="Gene3D" id="2.70.98.10">
    <property type="match status" value="1"/>
</dbReference>
<name>A0A9W8L0Y2_9FUNG</name>
<evidence type="ECO:0000313" key="8">
    <source>
        <dbReference type="EMBL" id="KAJ2680261.1"/>
    </source>
</evidence>
<dbReference type="InterPro" id="IPR008183">
    <property type="entry name" value="Aldose_1/G6P_1-epimerase"/>
</dbReference>
<proteinExistence type="inferred from homology"/>
<dbReference type="GO" id="GO:0030246">
    <property type="term" value="F:carbohydrate binding"/>
    <property type="evidence" value="ECO:0007669"/>
    <property type="project" value="UniProtKB-UniRule"/>
</dbReference>
<dbReference type="CDD" id="cd09020">
    <property type="entry name" value="D-hex-6-P-epi_like"/>
    <property type="match status" value="1"/>
</dbReference>
<evidence type="ECO:0000256" key="2">
    <source>
        <dbReference type="ARBA" id="ARBA00005866"/>
    </source>
</evidence>
<comment type="function">
    <text evidence="5">Catalyzes the interconversion between the alpha and beta anomers from at least three hexose 6-phosphate sugars (Glc6P, Gal6P, and Man6P).</text>
</comment>
<feature type="active site" evidence="6">
    <location>
        <position position="256"/>
    </location>
</feature>
<dbReference type="EC" id="5.1.3.15" evidence="3 5"/>
<dbReference type="InterPro" id="IPR025532">
    <property type="entry name" value="G6P_1-epimerase"/>
</dbReference>
<dbReference type="InterPro" id="IPR014718">
    <property type="entry name" value="GH-type_carb-bd"/>
</dbReference>
<keyword evidence="4 5" id="KW-0413">Isomerase</keyword>
<feature type="binding site" evidence="7">
    <location>
        <position position="83"/>
    </location>
    <ligand>
        <name>substrate</name>
    </ligand>
</feature>
<feature type="active site" evidence="6">
    <location>
        <position position="154"/>
    </location>
</feature>
<reference evidence="8" key="1">
    <citation type="submission" date="2022-07" db="EMBL/GenBank/DDBJ databases">
        <title>Phylogenomic reconstructions and comparative analyses of Kickxellomycotina fungi.</title>
        <authorList>
            <person name="Reynolds N.K."/>
            <person name="Stajich J.E."/>
            <person name="Barry K."/>
            <person name="Grigoriev I.V."/>
            <person name="Crous P."/>
            <person name="Smith M.E."/>
        </authorList>
    </citation>
    <scope>NUCLEOTIDE SEQUENCE</scope>
    <source>
        <strain evidence="8">NRRL 3115</strain>
    </source>
</reference>
<dbReference type="SUPFAM" id="SSF74650">
    <property type="entry name" value="Galactose mutarotase-like"/>
    <property type="match status" value="1"/>
</dbReference>
<gene>
    <name evidence="8" type="ORF">GGI25_000854</name>
</gene>
<dbReference type="GO" id="GO:0047938">
    <property type="term" value="F:glucose-6-phosphate 1-epimerase activity"/>
    <property type="evidence" value="ECO:0007669"/>
    <property type="project" value="UniProtKB-UniRule"/>
</dbReference>
<evidence type="ECO:0000256" key="6">
    <source>
        <dbReference type="PIRSR" id="PIRSR016020-1"/>
    </source>
</evidence>
<dbReference type="Proteomes" id="UP001151518">
    <property type="component" value="Unassembled WGS sequence"/>
</dbReference>
<accession>A0A9W8L0Y2</accession>
<evidence type="ECO:0000256" key="3">
    <source>
        <dbReference type="ARBA" id="ARBA00012083"/>
    </source>
</evidence>
<evidence type="ECO:0000256" key="5">
    <source>
        <dbReference type="PIRNR" id="PIRNR016020"/>
    </source>
</evidence>
<evidence type="ECO:0000256" key="1">
    <source>
        <dbReference type="ARBA" id="ARBA00001096"/>
    </source>
</evidence>
<organism evidence="8 9">
    <name type="scientific">Coemansia spiralis</name>
    <dbReference type="NCBI Taxonomy" id="417178"/>
    <lineage>
        <taxon>Eukaryota</taxon>
        <taxon>Fungi</taxon>
        <taxon>Fungi incertae sedis</taxon>
        <taxon>Zoopagomycota</taxon>
        <taxon>Kickxellomycotina</taxon>
        <taxon>Kickxellomycetes</taxon>
        <taxon>Kickxellales</taxon>
        <taxon>Kickxellaceae</taxon>
        <taxon>Coemansia</taxon>
    </lineage>
</organism>
<dbReference type="PIRSF" id="PIRSF016020">
    <property type="entry name" value="PHexose_mutarotase"/>
    <property type="match status" value="1"/>
</dbReference>
<dbReference type="Pfam" id="PF01263">
    <property type="entry name" value="Aldose_epim"/>
    <property type="match status" value="1"/>
</dbReference>
<evidence type="ECO:0000256" key="7">
    <source>
        <dbReference type="PIRSR" id="PIRSR016020-2"/>
    </source>
</evidence>
<comment type="similarity">
    <text evidence="2 5">Belongs to the glucose-6-phosphate 1-epimerase family.</text>
</comment>
<sequence length="289" mass="32271">MSVEKINNSAGELERIVLKGPKDSSAEIYVFGATVTSWKSRGKERLFVSTKAKLDGSKAVRGGIPLVFPQFGPGALPQHGFARTRRWELVGAAVHGEGVYARFELTDNEETRASKWPYKFVLQYTIDLTATTLSTIIKYENSDDCDFDFTALMHTYFRVPQIDCAVVTGLKDVLYADKVKSADNVKEERDAVKINANEDRVYSNVPGVVSVSYGGERVQIRRFNYKDIVLWNPWAEKAAEMSDFGDDEYKQMICVEVGTVASKIRLSPGQIISCGQLLTIESNNDDNKL</sequence>
<feature type="binding site" evidence="7">
    <location>
        <position position="78"/>
    </location>
    <ligand>
        <name>substrate</name>
    </ligand>
</feature>
<dbReference type="GO" id="GO:0005737">
    <property type="term" value="C:cytoplasm"/>
    <property type="evidence" value="ECO:0007669"/>
    <property type="project" value="TreeGrafter"/>
</dbReference>
<evidence type="ECO:0000313" key="9">
    <source>
        <dbReference type="Proteomes" id="UP001151518"/>
    </source>
</evidence>
<protein>
    <recommendedName>
        <fullName evidence="3 5">Glucose-6-phosphate 1-epimerase</fullName>
        <ecNumber evidence="3 5">5.1.3.15</ecNumber>
    </recommendedName>
</protein>
<comment type="catalytic activity">
    <reaction evidence="1">
        <text>alpha-D-glucose 6-phosphate = beta-D-glucose 6-phosphate</text>
        <dbReference type="Rhea" id="RHEA:16249"/>
        <dbReference type="ChEBI" id="CHEBI:58225"/>
        <dbReference type="ChEBI" id="CHEBI:58247"/>
        <dbReference type="EC" id="5.1.3.15"/>
    </reaction>
</comment>
<comment type="caution">
    <text evidence="8">The sequence shown here is derived from an EMBL/GenBank/DDBJ whole genome shotgun (WGS) entry which is preliminary data.</text>
</comment>
<dbReference type="EMBL" id="JANBTW010000006">
    <property type="protein sequence ID" value="KAJ2680261.1"/>
    <property type="molecule type" value="Genomic_DNA"/>
</dbReference>
<dbReference type="OrthoDB" id="1659429at2759"/>
<dbReference type="PANTHER" id="PTHR11122:SF13">
    <property type="entry name" value="GLUCOSE-6-PHOSPHATE 1-EPIMERASE"/>
    <property type="match status" value="1"/>
</dbReference>
<evidence type="ECO:0000256" key="4">
    <source>
        <dbReference type="ARBA" id="ARBA00023235"/>
    </source>
</evidence>
<dbReference type="PANTHER" id="PTHR11122">
    <property type="entry name" value="APOSPORY-ASSOCIATED PROTEIN C-RELATED"/>
    <property type="match status" value="1"/>
</dbReference>
<dbReference type="InterPro" id="IPR011013">
    <property type="entry name" value="Gal_mutarotase_sf_dom"/>
</dbReference>
<feature type="binding site" evidence="7">
    <location>
        <position position="61"/>
    </location>
    <ligand>
        <name>substrate</name>
    </ligand>
</feature>